<proteinExistence type="predicted"/>
<dbReference type="RefSeq" id="WP_121680531.1">
    <property type="nucleotide sequence ID" value="NZ_RCVZ01000006.1"/>
</dbReference>
<dbReference type="Proteomes" id="UP000276770">
    <property type="component" value="Unassembled WGS sequence"/>
</dbReference>
<dbReference type="Pfam" id="PF19670">
    <property type="entry name" value="DUF6173"/>
    <property type="match status" value="1"/>
</dbReference>
<dbReference type="OrthoDB" id="7041918at2"/>
<comment type="caution">
    <text evidence="1">The sequence shown here is derived from an EMBL/GenBank/DDBJ whole genome shotgun (WGS) entry which is preliminary data.</text>
</comment>
<dbReference type="EMBL" id="RCVZ01000006">
    <property type="protein sequence ID" value="RLQ95416.1"/>
    <property type="molecule type" value="Genomic_DNA"/>
</dbReference>
<name>A0A3L7JXC8_9BACI</name>
<gene>
    <name evidence="1" type="ORF">D9X91_10290</name>
</gene>
<dbReference type="AlphaFoldDB" id="A0A3L7JXC8"/>
<organism evidence="1 2">
    <name type="scientific">Falsibacillus albus</name>
    <dbReference type="NCBI Taxonomy" id="2478915"/>
    <lineage>
        <taxon>Bacteria</taxon>
        <taxon>Bacillati</taxon>
        <taxon>Bacillota</taxon>
        <taxon>Bacilli</taxon>
        <taxon>Bacillales</taxon>
        <taxon>Bacillaceae</taxon>
        <taxon>Falsibacillus</taxon>
    </lineage>
</organism>
<keyword evidence="2" id="KW-1185">Reference proteome</keyword>
<sequence>MESLPTDKMPPVTPYTINPEFFNPDLASAFYRRIIEMIHMFEAELDETEEIGIRLVSFGHSIQFHIEDVSYYNPSLITFIGKLGDGAKVKLVQHVSQISFLLMALPKRTENAAPRRIGFTLKESLEE</sequence>
<accession>A0A3L7JXC8</accession>
<dbReference type="InterPro" id="IPR046171">
    <property type="entry name" value="DUF6173"/>
</dbReference>
<reference evidence="1 2" key="1">
    <citation type="submission" date="2018-10" db="EMBL/GenBank/DDBJ databases">
        <title>Falsibacillus sp. genome draft.</title>
        <authorList>
            <person name="Shi S."/>
        </authorList>
    </citation>
    <scope>NUCLEOTIDE SEQUENCE [LARGE SCALE GENOMIC DNA]</scope>
    <source>
        <strain evidence="1 2">GY 10110</strain>
    </source>
</reference>
<evidence type="ECO:0000313" key="1">
    <source>
        <dbReference type="EMBL" id="RLQ95416.1"/>
    </source>
</evidence>
<evidence type="ECO:0000313" key="2">
    <source>
        <dbReference type="Proteomes" id="UP000276770"/>
    </source>
</evidence>
<protein>
    <submittedName>
        <fullName evidence="1">Uncharacterized protein</fullName>
    </submittedName>
</protein>